<comment type="caution">
    <text evidence="1">The sequence shown here is derived from an EMBL/GenBank/DDBJ whole genome shotgun (WGS) entry which is preliminary data.</text>
</comment>
<gene>
    <name evidence="1" type="ORF">H7B67_03825</name>
</gene>
<evidence type="ECO:0000313" key="2">
    <source>
        <dbReference type="Proteomes" id="UP000535838"/>
    </source>
</evidence>
<reference evidence="1 2" key="1">
    <citation type="submission" date="2020-08" db="EMBL/GenBank/DDBJ databases">
        <title>Cohnella phylogeny.</title>
        <authorList>
            <person name="Dunlap C."/>
        </authorList>
    </citation>
    <scope>NUCLEOTIDE SEQUENCE [LARGE SCALE GENOMIC DNA]</scope>
    <source>
        <strain evidence="1 2">DSM 25241</strain>
    </source>
</reference>
<dbReference type="RefSeq" id="WP_185118466.1">
    <property type="nucleotide sequence ID" value="NZ_JACJVQ010000003.1"/>
</dbReference>
<proteinExistence type="predicted"/>
<dbReference type="AlphaFoldDB" id="A0A841SL66"/>
<dbReference type="EMBL" id="JACJVQ010000003">
    <property type="protein sequence ID" value="MBB6633243.1"/>
    <property type="molecule type" value="Genomic_DNA"/>
</dbReference>
<organism evidence="1 2">
    <name type="scientific">Cohnella thailandensis</name>
    <dbReference type="NCBI Taxonomy" id="557557"/>
    <lineage>
        <taxon>Bacteria</taxon>
        <taxon>Bacillati</taxon>
        <taxon>Bacillota</taxon>
        <taxon>Bacilli</taxon>
        <taxon>Bacillales</taxon>
        <taxon>Paenibacillaceae</taxon>
        <taxon>Cohnella</taxon>
    </lineage>
</organism>
<keyword evidence="2" id="KW-1185">Reference proteome</keyword>
<name>A0A841SL66_9BACL</name>
<sequence length="81" mass="9520">MDEIRLIILKIFGAALNSDEIDDVYNWYQENKSRLTNANKLRAELGQFVYSKNKGKKLMFFEEDTSNLDYLLLILDQGKKK</sequence>
<evidence type="ECO:0000313" key="1">
    <source>
        <dbReference type="EMBL" id="MBB6633243.1"/>
    </source>
</evidence>
<accession>A0A841SL66</accession>
<dbReference type="Proteomes" id="UP000535838">
    <property type="component" value="Unassembled WGS sequence"/>
</dbReference>
<protein>
    <submittedName>
        <fullName evidence="1">Uncharacterized protein</fullName>
    </submittedName>
</protein>